<protein>
    <submittedName>
        <fullName evidence="2">Si:ch211-214c7.5</fullName>
    </submittedName>
</protein>
<feature type="region of interest" description="Disordered" evidence="1">
    <location>
        <begin position="1"/>
        <end position="29"/>
    </location>
</feature>
<dbReference type="PANTHER" id="PTHR36292">
    <property type="entry name" value="UPF0575 PROTEIN C19ORF67"/>
    <property type="match status" value="1"/>
</dbReference>
<name>A0A8C7X8R4_9TELE</name>
<dbReference type="Pfam" id="PF11771">
    <property type="entry name" value="DUF3314"/>
    <property type="match status" value="1"/>
</dbReference>
<organism evidence="2 3">
    <name type="scientific">Oryzias sinensis</name>
    <name type="common">Chinese medaka</name>
    <dbReference type="NCBI Taxonomy" id="183150"/>
    <lineage>
        <taxon>Eukaryota</taxon>
        <taxon>Metazoa</taxon>
        <taxon>Chordata</taxon>
        <taxon>Craniata</taxon>
        <taxon>Vertebrata</taxon>
        <taxon>Euteleostomi</taxon>
        <taxon>Actinopterygii</taxon>
        <taxon>Neopterygii</taxon>
        <taxon>Teleostei</taxon>
        <taxon>Neoteleostei</taxon>
        <taxon>Acanthomorphata</taxon>
        <taxon>Ovalentaria</taxon>
        <taxon>Atherinomorphae</taxon>
        <taxon>Beloniformes</taxon>
        <taxon>Adrianichthyidae</taxon>
        <taxon>Oryziinae</taxon>
        <taxon>Oryzias</taxon>
    </lineage>
</organism>
<evidence type="ECO:0000313" key="3">
    <source>
        <dbReference type="Proteomes" id="UP000694383"/>
    </source>
</evidence>
<keyword evidence="3" id="KW-1185">Reference proteome</keyword>
<dbReference type="PANTHER" id="PTHR36292:SF1">
    <property type="entry name" value="UPF0575 PROTEIN C19ORF67"/>
    <property type="match status" value="1"/>
</dbReference>
<dbReference type="Ensembl" id="ENSOSIT00000009683.1">
    <property type="protein sequence ID" value="ENSOSIP00000009084.1"/>
    <property type="gene ID" value="ENSOSIG00000005795.1"/>
</dbReference>
<dbReference type="Proteomes" id="UP000694383">
    <property type="component" value="Unplaced"/>
</dbReference>
<dbReference type="AlphaFoldDB" id="A0A8C7X8R4"/>
<sequence>MTETKVEVESPADPRTLCNPPQDNRQKLDPMGTHRELEESLLLLADVALAPPCGRDASCSCLEVRQAGLGLQCSQQQLQGFLKKVEHLRDCLVGRNSHLEKQALAAAVTTLLYTCQPFFRRLESTARSPASKPSHLSAEVCSKLLDFSQQLCERLEQLLLTFARYGILSVDEAEADSVSHFCIGRCRLGRLKLTIFRYCKPTPYLSQVDTGLYKRMRWNVERLPTDADGDEEEESDRHTDYFFLCCEDLPNQSDQGALRVWSIGQWVQLDPDPQTDDLYDWILCDVPRGDFQKLLCLGCTEPSSCSATDVLQQVLLQRRSE</sequence>
<reference evidence="2" key="2">
    <citation type="submission" date="2025-09" db="UniProtKB">
        <authorList>
            <consortium name="Ensembl"/>
        </authorList>
    </citation>
    <scope>IDENTIFICATION</scope>
</reference>
<dbReference type="InterPro" id="IPR021748">
    <property type="entry name" value="DUF3314"/>
</dbReference>
<accession>A0A8C7X8R4</accession>
<reference evidence="2" key="1">
    <citation type="submission" date="2025-08" db="UniProtKB">
        <authorList>
            <consortium name="Ensembl"/>
        </authorList>
    </citation>
    <scope>IDENTIFICATION</scope>
</reference>
<dbReference type="GeneTree" id="ENSGT00390000009916"/>
<proteinExistence type="predicted"/>
<evidence type="ECO:0000313" key="2">
    <source>
        <dbReference type="Ensembl" id="ENSOSIP00000009084.1"/>
    </source>
</evidence>
<evidence type="ECO:0000256" key="1">
    <source>
        <dbReference type="SAM" id="MobiDB-lite"/>
    </source>
</evidence>